<protein>
    <recommendedName>
        <fullName evidence="4">Transmembrane protein</fullName>
    </recommendedName>
</protein>
<feature type="transmembrane region" description="Helical" evidence="1">
    <location>
        <begin position="51"/>
        <end position="74"/>
    </location>
</feature>
<dbReference type="InterPro" id="IPR009045">
    <property type="entry name" value="Zn_M74/Hedgehog-like"/>
</dbReference>
<dbReference type="AlphaFoldDB" id="A0A1E3WRM5"/>
<keyword evidence="1" id="KW-0472">Membrane</keyword>
<dbReference type="Gene3D" id="3.30.1380.10">
    <property type="match status" value="1"/>
</dbReference>
<dbReference type="Proteomes" id="UP000095131">
    <property type="component" value="Unassembled WGS sequence"/>
</dbReference>
<evidence type="ECO:0000313" key="3">
    <source>
        <dbReference type="Proteomes" id="UP000095131"/>
    </source>
</evidence>
<feature type="transmembrane region" description="Helical" evidence="1">
    <location>
        <begin position="7"/>
        <end position="31"/>
    </location>
</feature>
<keyword evidence="1" id="KW-0812">Transmembrane</keyword>
<dbReference type="EMBL" id="MDCJ01000002">
    <property type="protein sequence ID" value="ODS11632.1"/>
    <property type="molecule type" value="Genomic_DNA"/>
</dbReference>
<dbReference type="RefSeq" id="WP_069446791.1">
    <property type="nucleotide sequence ID" value="NZ_MDCJ01000002.1"/>
</dbReference>
<accession>A0A1E3WRM5</accession>
<sequence>MKKALNIIINGVIVVFLAILTQVGALTYLLSTLVSKLFKIKSFSYKVLLNIALYALFTFALVPIIAPIFGRVAITNTAVLKPWNYWVTVGLNRNYVVPELEQVLQKLSKDMMTQSPSVILYYLDAGFPFFDKYPLLPHLSHHDGKKVDLSYLYQDEKGNFTNLKPSISGYGVFESSNENEYNTTKFCKDNGYFQYDYPKFLTLGRTDSKLTFSNQWNKKLMHSILANDAVTKVFIEPHLVKRLGLIDNRIRFHGCGAVRHDDHIHIQI</sequence>
<evidence type="ECO:0008006" key="4">
    <source>
        <dbReference type="Google" id="ProtNLM"/>
    </source>
</evidence>
<proteinExistence type="predicted"/>
<dbReference type="OrthoDB" id="655954at2"/>
<name>A0A1E3WRM5_9VIBR</name>
<comment type="caution">
    <text evidence="2">The sequence shown here is derived from an EMBL/GenBank/DDBJ whole genome shotgun (WGS) entry which is preliminary data.</text>
</comment>
<reference evidence="2 3" key="1">
    <citation type="submission" date="2016-08" db="EMBL/GenBank/DDBJ databases">
        <title>Genome sequencing of Vibrio scophthalmi strain FP3289, an isolated from Paralichthys olivaceus.</title>
        <authorList>
            <person name="Han H.-J."/>
        </authorList>
    </citation>
    <scope>NUCLEOTIDE SEQUENCE [LARGE SCALE GENOMIC DNA]</scope>
    <source>
        <strain evidence="2 3">FP3289</strain>
    </source>
</reference>
<dbReference type="PATRIC" id="fig|45658.8.peg.1905"/>
<evidence type="ECO:0000313" key="2">
    <source>
        <dbReference type="EMBL" id="ODS11632.1"/>
    </source>
</evidence>
<keyword evidence="1" id="KW-1133">Transmembrane helix</keyword>
<gene>
    <name evidence="2" type="ORF">VSF3289_01899</name>
</gene>
<evidence type="ECO:0000256" key="1">
    <source>
        <dbReference type="SAM" id="Phobius"/>
    </source>
</evidence>
<organism evidence="2 3">
    <name type="scientific">Vibrio scophthalmi</name>
    <dbReference type="NCBI Taxonomy" id="45658"/>
    <lineage>
        <taxon>Bacteria</taxon>
        <taxon>Pseudomonadati</taxon>
        <taxon>Pseudomonadota</taxon>
        <taxon>Gammaproteobacteria</taxon>
        <taxon>Vibrionales</taxon>
        <taxon>Vibrionaceae</taxon>
        <taxon>Vibrio</taxon>
    </lineage>
</organism>